<comment type="caution">
    <text evidence="1">The sequence shown here is derived from an EMBL/GenBank/DDBJ whole genome shotgun (WGS) entry which is preliminary data.</text>
</comment>
<reference evidence="1" key="1">
    <citation type="submission" date="2020-12" db="EMBL/GenBank/DDBJ databases">
        <title>Geomonas sp. Red875, isolated from river sediment.</title>
        <authorList>
            <person name="Xu Z."/>
            <person name="Zhang Z."/>
            <person name="Masuda Y."/>
            <person name="Itoh H."/>
            <person name="Senoo K."/>
        </authorList>
    </citation>
    <scope>NUCLEOTIDE SEQUENCE</scope>
    <source>
        <strain evidence="1">Red875</strain>
    </source>
</reference>
<dbReference type="EMBL" id="JAEMHM010000023">
    <property type="protein sequence ID" value="MBJ6727372.1"/>
    <property type="molecule type" value="Genomic_DNA"/>
</dbReference>
<dbReference type="RefSeq" id="WP_199386396.1">
    <property type="nucleotide sequence ID" value="NZ_JAEMHM010000023.1"/>
</dbReference>
<dbReference type="AlphaFoldDB" id="A0A8J7S856"/>
<proteinExistence type="predicted"/>
<accession>A0A8J7S856</accession>
<sequence>MTSRYDKKAASLEDILRKLEADRYHGNITIHYTHGKPRKIEYKTMEDLD</sequence>
<evidence type="ECO:0000313" key="1">
    <source>
        <dbReference type="EMBL" id="MBJ6727372.1"/>
    </source>
</evidence>
<protein>
    <submittedName>
        <fullName evidence="1">Uncharacterized protein</fullName>
    </submittedName>
</protein>
<keyword evidence="2" id="KW-1185">Reference proteome</keyword>
<evidence type="ECO:0000313" key="2">
    <source>
        <dbReference type="Proteomes" id="UP000636888"/>
    </source>
</evidence>
<gene>
    <name evidence="1" type="ORF">JFN93_21885</name>
</gene>
<name>A0A8J7S856_9BACT</name>
<dbReference type="Proteomes" id="UP000636888">
    <property type="component" value="Unassembled WGS sequence"/>
</dbReference>
<organism evidence="1 2">
    <name type="scientific">Geomesophilobacter sediminis</name>
    <dbReference type="NCBI Taxonomy" id="2798584"/>
    <lineage>
        <taxon>Bacteria</taxon>
        <taxon>Pseudomonadati</taxon>
        <taxon>Thermodesulfobacteriota</taxon>
        <taxon>Desulfuromonadia</taxon>
        <taxon>Geobacterales</taxon>
        <taxon>Geobacteraceae</taxon>
        <taxon>Geomesophilobacter</taxon>
    </lineage>
</organism>